<evidence type="ECO:0000313" key="3">
    <source>
        <dbReference type="Proteomes" id="UP000184485"/>
    </source>
</evidence>
<organism evidence="2 3">
    <name type="scientific">Kaistia soli DSM 19436</name>
    <dbReference type="NCBI Taxonomy" id="1122133"/>
    <lineage>
        <taxon>Bacteria</taxon>
        <taxon>Pseudomonadati</taxon>
        <taxon>Pseudomonadota</taxon>
        <taxon>Alphaproteobacteria</taxon>
        <taxon>Hyphomicrobiales</taxon>
        <taxon>Kaistiaceae</taxon>
        <taxon>Kaistia</taxon>
    </lineage>
</organism>
<proteinExistence type="predicted"/>
<dbReference type="RefSeq" id="WP_073055346.1">
    <property type="nucleotide sequence ID" value="NZ_FQUP01000003.1"/>
</dbReference>
<keyword evidence="1" id="KW-0472">Membrane</keyword>
<evidence type="ECO:0000256" key="1">
    <source>
        <dbReference type="SAM" id="Phobius"/>
    </source>
</evidence>
<feature type="transmembrane region" description="Helical" evidence="1">
    <location>
        <begin position="21"/>
        <end position="39"/>
    </location>
</feature>
<dbReference type="STRING" id="1122133.SAMN02745157_3584"/>
<sequence length="71" mass="7389">MTNLPPANLPPSDLHLMASRVATIGIVAGLVLTAVGMMLRSPVAGGAGLVILAVLVIFRVQIARLLMRSRS</sequence>
<gene>
    <name evidence="2" type="ORF">SAMN02745157_3584</name>
</gene>
<dbReference type="AlphaFoldDB" id="A0A1M5H0J2"/>
<reference evidence="2 3" key="1">
    <citation type="submission" date="2016-11" db="EMBL/GenBank/DDBJ databases">
        <authorList>
            <person name="Jaros S."/>
            <person name="Januszkiewicz K."/>
            <person name="Wedrychowicz H."/>
        </authorList>
    </citation>
    <scope>NUCLEOTIDE SEQUENCE [LARGE SCALE GENOMIC DNA]</scope>
    <source>
        <strain evidence="2 3">DSM 19436</strain>
    </source>
</reference>
<name>A0A1M5H0J2_9HYPH</name>
<protein>
    <submittedName>
        <fullName evidence="2">Uncharacterized protein</fullName>
    </submittedName>
</protein>
<evidence type="ECO:0000313" key="2">
    <source>
        <dbReference type="EMBL" id="SHG09474.1"/>
    </source>
</evidence>
<accession>A0A1M5H0J2</accession>
<keyword evidence="1" id="KW-0812">Transmembrane</keyword>
<feature type="transmembrane region" description="Helical" evidence="1">
    <location>
        <begin position="45"/>
        <end position="67"/>
    </location>
</feature>
<dbReference type="EMBL" id="FQUP01000003">
    <property type="protein sequence ID" value="SHG09474.1"/>
    <property type="molecule type" value="Genomic_DNA"/>
</dbReference>
<dbReference type="Proteomes" id="UP000184485">
    <property type="component" value="Unassembled WGS sequence"/>
</dbReference>
<keyword evidence="1" id="KW-1133">Transmembrane helix</keyword>
<keyword evidence="3" id="KW-1185">Reference proteome</keyword>